<evidence type="ECO:0000256" key="2">
    <source>
        <dbReference type="SAM" id="Phobius"/>
    </source>
</evidence>
<evidence type="ECO:0000313" key="6">
    <source>
        <dbReference type="Proteomes" id="UP000011715"/>
    </source>
</evidence>
<reference evidence="5" key="4">
    <citation type="journal article" date="2015" name="G3 (Bethesda)">
        <title>Genome sequences of three phytopathogenic species of the Magnaporthaceae family of fungi.</title>
        <authorList>
            <person name="Okagaki L.H."/>
            <person name="Nunes C.C."/>
            <person name="Sailsbery J."/>
            <person name="Clay B."/>
            <person name="Brown D."/>
            <person name="John T."/>
            <person name="Oh Y."/>
            <person name="Young N."/>
            <person name="Fitzgerald M."/>
            <person name="Haas B.J."/>
            <person name="Zeng Q."/>
            <person name="Young S."/>
            <person name="Adiconis X."/>
            <person name="Fan L."/>
            <person name="Levin J.Z."/>
            <person name="Mitchell T.K."/>
            <person name="Okubara P.A."/>
            <person name="Farman M.L."/>
            <person name="Kohn L.M."/>
            <person name="Birren B."/>
            <person name="Ma L.-J."/>
            <person name="Dean R.A."/>
        </authorList>
    </citation>
    <scope>NUCLEOTIDE SEQUENCE</scope>
    <source>
        <strain evidence="5">ATCC 64411 / 73-15</strain>
    </source>
</reference>
<feature type="domain" description="Heterokaryon incompatibility" evidence="3">
    <location>
        <begin position="366"/>
        <end position="457"/>
    </location>
</feature>
<dbReference type="eggNOG" id="ENOG502RUER">
    <property type="taxonomic scope" value="Eukaryota"/>
</dbReference>
<protein>
    <recommendedName>
        <fullName evidence="3">Heterokaryon incompatibility domain-containing protein</fullName>
    </recommendedName>
</protein>
<dbReference type="EMBL" id="GL876968">
    <property type="protein sequence ID" value="KLU85489.1"/>
    <property type="molecule type" value="Genomic_DNA"/>
</dbReference>
<feature type="transmembrane region" description="Helical" evidence="2">
    <location>
        <begin position="981"/>
        <end position="1002"/>
    </location>
</feature>
<dbReference type="OMA" id="GENINAW"/>
<dbReference type="EMBL" id="ADBL01001063">
    <property type="status" value="NOT_ANNOTATED_CDS"/>
    <property type="molecule type" value="Genomic_DNA"/>
</dbReference>
<evidence type="ECO:0000313" key="4">
    <source>
        <dbReference type="EMBL" id="KLU85489.1"/>
    </source>
</evidence>
<reference evidence="4" key="1">
    <citation type="submission" date="2010-05" db="EMBL/GenBank/DDBJ databases">
        <title>The Genome Sequence of Magnaporthe poae strain ATCC 64411.</title>
        <authorList>
            <consortium name="The Broad Institute Genome Sequencing Platform"/>
            <consortium name="Broad Institute Genome Sequencing Center for Infectious Disease"/>
            <person name="Ma L.-J."/>
            <person name="Dead R."/>
            <person name="Young S."/>
            <person name="Zeng Q."/>
            <person name="Koehrsen M."/>
            <person name="Alvarado L."/>
            <person name="Berlin A."/>
            <person name="Chapman S.B."/>
            <person name="Chen Z."/>
            <person name="Freedman E."/>
            <person name="Gellesch M."/>
            <person name="Goldberg J."/>
            <person name="Griggs A."/>
            <person name="Gujja S."/>
            <person name="Heilman E.R."/>
            <person name="Heiman D."/>
            <person name="Hepburn T."/>
            <person name="Howarth C."/>
            <person name="Jen D."/>
            <person name="Larson L."/>
            <person name="Mehta T."/>
            <person name="Neiman D."/>
            <person name="Pearson M."/>
            <person name="Roberts A."/>
            <person name="Saif S."/>
            <person name="Shea T."/>
            <person name="Shenoy N."/>
            <person name="Sisk P."/>
            <person name="Stolte C."/>
            <person name="Sykes S."/>
            <person name="Walk T."/>
            <person name="White J."/>
            <person name="Yandava C."/>
            <person name="Haas B."/>
            <person name="Nusbaum C."/>
            <person name="Birren B."/>
        </authorList>
    </citation>
    <scope>NUCLEOTIDE SEQUENCE</scope>
    <source>
        <strain evidence="4">ATCC 64411</strain>
    </source>
</reference>
<dbReference type="OrthoDB" id="2426273at2759"/>
<evidence type="ECO:0000256" key="1">
    <source>
        <dbReference type="SAM" id="Coils"/>
    </source>
</evidence>
<accession>A0A0C4DWX8</accession>
<dbReference type="Proteomes" id="UP000011715">
    <property type="component" value="Unassembled WGS sequence"/>
</dbReference>
<keyword evidence="2" id="KW-0812">Transmembrane</keyword>
<evidence type="ECO:0000259" key="3">
    <source>
        <dbReference type="Pfam" id="PF06985"/>
    </source>
</evidence>
<sequence length="1006" mass="113792">MDILPSPSGESLLGQTPYVGGDTRWDCGPFLHYACRRGCLEIVPLHLRKCDCPIPHHDGENSKPLGQDERDSLLQTWLFFGLLAELYGLNDEPTSGGSAHPEAIPSHPDKDAGIRSLYARCIRPTAEVEGDGQKAYKYYISGAILNEPAGGEEVQRHFTEKLDGLGRARFTKYLDYLEECLQFVNCFVSHFDTNKTGFPPPISVSISALGEAFVSELKVLTRLHKLPRIMTGTWGASYLQMGGKVEREMLERGWCKSDIERIRQSVDGLATRNFLSNIEKPEGCHHDSCSVRICNAAQIDDSNYALAHDESCSGCDVIGIDQEEVKAILNVEESEAFPLLRLELGGVGDGRVAKIHVERYDENKPYVALSHVWADGLGNPRENALQSCQMDRLARLIKEMPYQAVPREAGGQAEPEERPRYWFWIDTLCCPISLKEKRIALERIAAVYRRAAHVLVLDKSVFPFTSDGEGPAKAAENCLRMVGSSTWMRRLWTLQEGALARSLYFQFKDRPIQLDQESERLFEFGLSHHRYEPIAIDVAIMIHKLTIFCSPSPGPSLSEDEDSIQRDRKRYLQQVANAQSLLYFRNVSKMSDEPLCITTLLSLNPNAMTMAGSCRQQRMAKVWKLLAERCGNYFTPRVIFYNDQPLGLASLSGWRWAPKSLLLQLDAGFSYNSAIHRFYPPDSAAELGFVTEHGLKVRFPGLRIALRPWIKHESGRVWPWSWFMRHSVESHLACRHRSTGEWLTLCNWMRGENINAWTMEEWTKRDMELIEKAKAQPGEGKRPSQPIFNELRQEGELVLIQDTTQTVSTGKTCLLARLQTTSTRGGPLHVHACLTVAAGYVSSSLWPGFDKLQDMARQVYRSEINQELLRFLTQQEDGREPDPEGEECKRIMQELRQEMERVAQEELAKDEDGHLKRVAEEFLGRGKQADVWKVMAGMVPYDLSVESLPDDQEWIVDGPVVGDGQCHDKCCSEAPRQPPLGYVWIGWICGGIHYLLGLLRAFGISW</sequence>
<dbReference type="PANTHER" id="PTHR39596:SF2">
    <property type="entry name" value="HET DOMAIN PROTEIN (AFU_ORTHOLOGUE AFUA_1G17550)-RELATED"/>
    <property type="match status" value="1"/>
</dbReference>
<feature type="coiled-coil region" evidence="1">
    <location>
        <begin position="885"/>
        <end position="912"/>
    </location>
</feature>
<dbReference type="AlphaFoldDB" id="A0A0C4DWX8"/>
<keyword evidence="6" id="KW-1185">Reference proteome</keyword>
<reference evidence="4" key="3">
    <citation type="submission" date="2011-03" db="EMBL/GenBank/DDBJ databases">
        <title>Annotation of Magnaporthe poae ATCC 64411.</title>
        <authorList>
            <person name="Ma L.-J."/>
            <person name="Dead R."/>
            <person name="Young S.K."/>
            <person name="Zeng Q."/>
            <person name="Gargeya S."/>
            <person name="Fitzgerald M."/>
            <person name="Haas B."/>
            <person name="Abouelleil A."/>
            <person name="Alvarado L."/>
            <person name="Arachchi H.M."/>
            <person name="Berlin A."/>
            <person name="Brown A."/>
            <person name="Chapman S.B."/>
            <person name="Chen Z."/>
            <person name="Dunbar C."/>
            <person name="Freedman E."/>
            <person name="Gearin G."/>
            <person name="Gellesch M."/>
            <person name="Goldberg J."/>
            <person name="Griggs A."/>
            <person name="Gujja S."/>
            <person name="Heiman D."/>
            <person name="Howarth C."/>
            <person name="Larson L."/>
            <person name="Lui A."/>
            <person name="MacDonald P.J.P."/>
            <person name="Mehta T."/>
            <person name="Montmayeur A."/>
            <person name="Murphy C."/>
            <person name="Neiman D."/>
            <person name="Pearson M."/>
            <person name="Priest M."/>
            <person name="Roberts A."/>
            <person name="Saif S."/>
            <person name="Shea T."/>
            <person name="Shenoy N."/>
            <person name="Sisk P."/>
            <person name="Stolte C."/>
            <person name="Sykes S."/>
            <person name="Yandava C."/>
            <person name="Wortman J."/>
            <person name="Nusbaum C."/>
            <person name="Birren B."/>
        </authorList>
    </citation>
    <scope>NUCLEOTIDE SEQUENCE</scope>
    <source>
        <strain evidence="4">ATCC 64411</strain>
    </source>
</reference>
<dbReference type="InterPro" id="IPR010730">
    <property type="entry name" value="HET"/>
</dbReference>
<name>A0A0C4DWX8_MAGP6</name>
<keyword evidence="2" id="KW-0472">Membrane</keyword>
<keyword evidence="1" id="KW-0175">Coiled coil</keyword>
<dbReference type="STRING" id="644358.A0A0C4DWX8"/>
<dbReference type="EnsemblFungi" id="MAPG_04512T0">
    <property type="protein sequence ID" value="MAPG_04512T0"/>
    <property type="gene ID" value="MAPG_04512"/>
</dbReference>
<gene>
    <name evidence="4" type="ORF">MAPG_04512</name>
</gene>
<dbReference type="VEuPathDB" id="FungiDB:MAPG_04512"/>
<reference evidence="6" key="2">
    <citation type="submission" date="2010-05" db="EMBL/GenBank/DDBJ databases">
        <title>The genome sequence of Magnaporthe poae strain ATCC 64411.</title>
        <authorList>
            <person name="Ma L.-J."/>
            <person name="Dead R."/>
            <person name="Young S."/>
            <person name="Zeng Q."/>
            <person name="Koehrsen M."/>
            <person name="Alvarado L."/>
            <person name="Berlin A."/>
            <person name="Chapman S.B."/>
            <person name="Chen Z."/>
            <person name="Freedman E."/>
            <person name="Gellesch M."/>
            <person name="Goldberg J."/>
            <person name="Griggs A."/>
            <person name="Gujja S."/>
            <person name="Heilman E.R."/>
            <person name="Heiman D."/>
            <person name="Hepburn T."/>
            <person name="Howarth C."/>
            <person name="Jen D."/>
            <person name="Larson L."/>
            <person name="Mehta T."/>
            <person name="Neiman D."/>
            <person name="Pearson M."/>
            <person name="Roberts A."/>
            <person name="Saif S."/>
            <person name="Shea T."/>
            <person name="Shenoy N."/>
            <person name="Sisk P."/>
            <person name="Stolte C."/>
            <person name="Sykes S."/>
            <person name="Walk T."/>
            <person name="White J."/>
            <person name="Yandava C."/>
            <person name="Haas B."/>
            <person name="Nusbaum C."/>
            <person name="Birren B."/>
        </authorList>
    </citation>
    <scope>NUCLEOTIDE SEQUENCE [LARGE SCALE GENOMIC DNA]</scope>
    <source>
        <strain evidence="6">ATCC 64411 / 73-15</strain>
    </source>
</reference>
<dbReference type="PANTHER" id="PTHR39596">
    <property type="match status" value="1"/>
</dbReference>
<proteinExistence type="predicted"/>
<reference evidence="5" key="5">
    <citation type="submission" date="2015-06" db="UniProtKB">
        <authorList>
            <consortium name="EnsemblFungi"/>
        </authorList>
    </citation>
    <scope>IDENTIFICATION</scope>
    <source>
        <strain evidence="5">ATCC 64411</strain>
    </source>
</reference>
<evidence type="ECO:0000313" key="5">
    <source>
        <dbReference type="EnsemblFungi" id="MAPG_04512T0"/>
    </source>
</evidence>
<organism evidence="5 6">
    <name type="scientific">Magnaporthiopsis poae (strain ATCC 64411 / 73-15)</name>
    <name type="common">Kentucky bluegrass fungus</name>
    <name type="synonym">Magnaporthe poae</name>
    <dbReference type="NCBI Taxonomy" id="644358"/>
    <lineage>
        <taxon>Eukaryota</taxon>
        <taxon>Fungi</taxon>
        <taxon>Dikarya</taxon>
        <taxon>Ascomycota</taxon>
        <taxon>Pezizomycotina</taxon>
        <taxon>Sordariomycetes</taxon>
        <taxon>Sordariomycetidae</taxon>
        <taxon>Magnaporthales</taxon>
        <taxon>Magnaporthaceae</taxon>
        <taxon>Magnaporthiopsis</taxon>
    </lineage>
</organism>
<dbReference type="Pfam" id="PF06985">
    <property type="entry name" value="HET"/>
    <property type="match status" value="1"/>
</dbReference>
<keyword evidence="2" id="KW-1133">Transmembrane helix</keyword>